<comment type="subcellular location">
    <subcellularLocation>
        <location evidence="2">Endomembrane system</location>
        <topology evidence="2">Peripheral membrane protein</topology>
    </subcellularLocation>
</comment>
<dbReference type="PANTHER" id="PTHR13822">
    <property type="entry name" value="ATP SYNTHASE DELTA/EPSILON CHAIN"/>
    <property type="match status" value="1"/>
</dbReference>
<dbReference type="GO" id="GO:0045259">
    <property type="term" value="C:proton-transporting ATP synthase complex"/>
    <property type="evidence" value="ECO:0007669"/>
    <property type="project" value="UniProtKB-KW"/>
</dbReference>
<dbReference type="PANTHER" id="PTHR13822:SF10">
    <property type="entry name" value="ATP SYNTHASE EPSILON CHAIN, CHLOROPLASTIC"/>
    <property type="match status" value="1"/>
</dbReference>
<evidence type="ECO:0000256" key="2">
    <source>
        <dbReference type="ARBA" id="ARBA00004184"/>
    </source>
</evidence>
<dbReference type="EC" id="3.6.3.14" evidence="11"/>
<reference evidence="11 12" key="1">
    <citation type="submission" date="2018-08" db="EMBL/GenBank/DDBJ databases">
        <title>Pallidiluteibacterium maritimus gen. nov., sp. nov., isolated from coastal sediment.</title>
        <authorList>
            <person name="Zhou L.Y."/>
        </authorList>
    </citation>
    <scope>NUCLEOTIDE SEQUENCE [LARGE SCALE GENOMIC DNA]</scope>
    <source>
        <strain evidence="11 12">XSD2</strain>
    </source>
</reference>
<evidence type="ECO:0000256" key="9">
    <source>
        <dbReference type="RuleBase" id="RU003656"/>
    </source>
</evidence>
<keyword evidence="11" id="KW-0378">Hydrolase</keyword>
<dbReference type="Pfam" id="PF02823">
    <property type="entry name" value="ATP-synt_DE_N"/>
    <property type="match status" value="1"/>
</dbReference>
<evidence type="ECO:0000256" key="6">
    <source>
        <dbReference type="ARBA" id="ARBA00023136"/>
    </source>
</evidence>
<dbReference type="NCBIfam" id="TIGR01216">
    <property type="entry name" value="ATP_synt_epsi"/>
    <property type="match status" value="1"/>
</dbReference>
<comment type="similarity">
    <text evidence="3 9">Belongs to the ATPase epsilon chain family.</text>
</comment>
<feature type="domain" description="ATP synthase F1 complex delta/epsilon subunit N-terminal" evidence="10">
    <location>
        <begin position="1"/>
        <end position="79"/>
    </location>
</feature>
<dbReference type="AlphaFoldDB" id="A0A399T014"/>
<evidence type="ECO:0000259" key="10">
    <source>
        <dbReference type="Pfam" id="PF02823"/>
    </source>
</evidence>
<dbReference type="RefSeq" id="WP_119436449.1">
    <property type="nucleotide sequence ID" value="NZ_QWGR01000002.1"/>
</dbReference>
<dbReference type="InterPro" id="IPR001469">
    <property type="entry name" value="ATP_synth_F1_dsu/esu"/>
</dbReference>
<dbReference type="Proteomes" id="UP000265926">
    <property type="component" value="Unassembled WGS sequence"/>
</dbReference>
<keyword evidence="4 9" id="KW-0813">Transport</keyword>
<dbReference type="GO" id="GO:0046933">
    <property type="term" value="F:proton-transporting ATP synthase activity, rotational mechanism"/>
    <property type="evidence" value="ECO:0007669"/>
    <property type="project" value="InterPro"/>
</dbReference>
<evidence type="ECO:0000256" key="3">
    <source>
        <dbReference type="ARBA" id="ARBA00005712"/>
    </source>
</evidence>
<evidence type="ECO:0000256" key="7">
    <source>
        <dbReference type="ARBA" id="ARBA00023196"/>
    </source>
</evidence>
<dbReference type="Gene3D" id="2.60.15.10">
    <property type="entry name" value="F0F1 ATP synthase delta/epsilon subunit, N-terminal"/>
    <property type="match status" value="1"/>
</dbReference>
<protein>
    <submittedName>
        <fullName evidence="11">ATP synthase F1 subunit epsilon</fullName>
        <ecNumber evidence="11">3.6.3.14</ecNumber>
    </submittedName>
</protein>
<keyword evidence="5 9" id="KW-0406">Ion transport</keyword>
<evidence type="ECO:0000256" key="8">
    <source>
        <dbReference type="ARBA" id="ARBA00023310"/>
    </source>
</evidence>
<sequence>MYLEIITPDKKVFEGEVKLIQLPGSKGTFEILKNHAPIISTLGKGIIRIQEENNTEHMFEVSGGVIENKANKIIVLVESV</sequence>
<dbReference type="GO" id="GO:0016787">
    <property type="term" value="F:hydrolase activity"/>
    <property type="evidence" value="ECO:0007669"/>
    <property type="project" value="UniProtKB-KW"/>
</dbReference>
<dbReference type="SUPFAM" id="SSF51344">
    <property type="entry name" value="Epsilon subunit of F1F0-ATP synthase N-terminal domain"/>
    <property type="match status" value="1"/>
</dbReference>
<dbReference type="CDD" id="cd12152">
    <property type="entry name" value="F1-ATPase_delta"/>
    <property type="match status" value="1"/>
</dbReference>
<gene>
    <name evidence="11" type="primary">atpC</name>
    <name evidence="11" type="ORF">D1614_03195</name>
</gene>
<accession>A0A399T014</accession>
<keyword evidence="12" id="KW-1185">Reference proteome</keyword>
<comment type="caution">
    <text evidence="11">The sequence shown here is derived from an EMBL/GenBank/DDBJ whole genome shotgun (WGS) entry which is preliminary data.</text>
</comment>
<organism evidence="11 12">
    <name type="scientific">Maribellus luteus</name>
    <dbReference type="NCBI Taxonomy" id="2305463"/>
    <lineage>
        <taxon>Bacteria</taxon>
        <taxon>Pseudomonadati</taxon>
        <taxon>Bacteroidota</taxon>
        <taxon>Bacteroidia</taxon>
        <taxon>Marinilabiliales</taxon>
        <taxon>Prolixibacteraceae</taxon>
        <taxon>Maribellus</taxon>
    </lineage>
</organism>
<keyword evidence="6" id="KW-0472">Membrane</keyword>
<evidence type="ECO:0000313" key="11">
    <source>
        <dbReference type="EMBL" id="RIJ49760.1"/>
    </source>
</evidence>
<evidence type="ECO:0000313" key="12">
    <source>
        <dbReference type="Proteomes" id="UP000265926"/>
    </source>
</evidence>
<evidence type="ECO:0000256" key="1">
    <source>
        <dbReference type="ARBA" id="ARBA00003543"/>
    </source>
</evidence>
<dbReference type="OrthoDB" id="5294255at2"/>
<keyword evidence="8 9" id="KW-0066">ATP synthesis</keyword>
<dbReference type="EMBL" id="QWGR01000002">
    <property type="protein sequence ID" value="RIJ49760.1"/>
    <property type="molecule type" value="Genomic_DNA"/>
</dbReference>
<name>A0A399T014_9BACT</name>
<dbReference type="InterPro" id="IPR020546">
    <property type="entry name" value="ATP_synth_F1_dsu/esu_N"/>
</dbReference>
<proteinExistence type="inferred from homology"/>
<dbReference type="GO" id="GO:0012505">
    <property type="term" value="C:endomembrane system"/>
    <property type="evidence" value="ECO:0007669"/>
    <property type="project" value="UniProtKB-SubCell"/>
</dbReference>
<evidence type="ECO:0000256" key="5">
    <source>
        <dbReference type="ARBA" id="ARBA00023065"/>
    </source>
</evidence>
<comment type="subunit">
    <text evidence="9">F-type ATPases have 2 components, CF(1) - the catalytic core - and CF(0) - the membrane proton channel. CF(1) has five subunits: alpha(3), beta(3), gamma(1), delta(1), epsilon(1). CF(0) has three main subunits: a, b and c.</text>
</comment>
<comment type="function">
    <text evidence="1">Produces ATP from ADP in the presence of a proton gradient across the membrane.</text>
</comment>
<keyword evidence="7 9" id="KW-0139">CF(1)</keyword>
<evidence type="ECO:0000256" key="4">
    <source>
        <dbReference type="ARBA" id="ARBA00022448"/>
    </source>
</evidence>
<dbReference type="InterPro" id="IPR036771">
    <property type="entry name" value="ATPsynth_dsu/esu_N"/>
</dbReference>